<organism evidence="5 6">
    <name type="scientific">Paenibacillus yanchengensis</name>
    <dbReference type="NCBI Taxonomy" id="2035833"/>
    <lineage>
        <taxon>Bacteria</taxon>
        <taxon>Bacillati</taxon>
        <taxon>Bacillota</taxon>
        <taxon>Bacilli</taxon>
        <taxon>Bacillales</taxon>
        <taxon>Paenibacillaceae</taxon>
        <taxon>Paenibacillus</taxon>
    </lineage>
</organism>
<protein>
    <submittedName>
        <fullName evidence="5">Site-specific integrase</fullName>
    </submittedName>
</protein>
<dbReference type="Pfam" id="PF00589">
    <property type="entry name" value="Phage_integrase"/>
    <property type="match status" value="1"/>
</dbReference>
<dbReference type="RefSeq" id="WP_377771421.1">
    <property type="nucleotide sequence ID" value="NZ_JBHUHO010000029.1"/>
</dbReference>
<evidence type="ECO:0000313" key="6">
    <source>
        <dbReference type="Proteomes" id="UP001597362"/>
    </source>
</evidence>
<dbReference type="InterPro" id="IPR002104">
    <property type="entry name" value="Integrase_catalytic"/>
</dbReference>
<gene>
    <name evidence="5" type="ORF">ACFSJH_08915</name>
</gene>
<evidence type="ECO:0000313" key="5">
    <source>
        <dbReference type="EMBL" id="MFD2115840.1"/>
    </source>
</evidence>
<keyword evidence="6" id="KW-1185">Reference proteome</keyword>
<dbReference type="PANTHER" id="PTHR30349:SF64">
    <property type="entry name" value="PROPHAGE INTEGRASE INTD-RELATED"/>
    <property type="match status" value="1"/>
</dbReference>
<reference evidence="6" key="1">
    <citation type="journal article" date="2019" name="Int. J. Syst. Evol. Microbiol.">
        <title>The Global Catalogue of Microorganisms (GCM) 10K type strain sequencing project: providing services to taxonomists for standard genome sequencing and annotation.</title>
        <authorList>
            <consortium name="The Broad Institute Genomics Platform"/>
            <consortium name="The Broad Institute Genome Sequencing Center for Infectious Disease"/>
            <person name="Wu L."/>
            <person name="Ma J."/>
        </authorList>
    </citation>
    <scope>NUCLEOTIDE SEQUENCE [LARGE SCALE GENOMIC DNA]</scope>
    <source>
        <strain evidence="6">GH52</strain>
    </source>
</reference>
<keyword evidence="2" id="KW-0238">DNA-binding</keyword>
<accession>A0ABW4YJB8</accession>
<dbReference type="SUPFAM" id="SSF56349">
    <property type="entry name" value="DNA breaking-rejoining enzymes"/>
    <property type="match status" value="1"/>
</dbReference>
<evidence type="ECO:0000256" key="3">
    <source>
        <dbReference type="ARBA" id="ARBA00023172"/>
    </source>
</evidence>
<feature type="domain" description="Tyr recombinase" evidence="4">
    <location>
        <begin position="47"/>
        <end position="251"/>
    </location>
</feature>
<dbReference type="InterPro" id="IPR011010">
    <property type="entry name" value="DNA_brk_join_enz"/>
</dbReference>
<dbReference type="Proteomes" id="UP001597362">
    <property type="component" value="Unassembled WGS sequence"/>
</dbReference>
<evidence type="ECO:0000256" key="2">
    <source>
        <dbReference type="ARBA" id="ARBA00023125"/>
    </source>
</evidence>
<comment type="similarity">
    <text evidence="1">Belongs to the 'phage' integrase family.</text>
</comment>
<evidence type="ECO:0000259" key="4">
    <source>
        <dbReference type="PROSITE" id="PS51898"/>
    </source>
</evidence>
<comment type="caution">
    <text evidence="5">The sequence shown here is derived from an EMBL/GenBank/DDBJ whole genome shotgun (WGS) entry which is preliminary data.</text>
</comment>
<proteinExistence type="inferred from homology"/>
<dbReference type="Gene3D" id="1.10.443.10">
    <property type="entry name" value="Intergrase catalytic core"/>
    <property type="match status" value="1"/>
</dbReference>
<dbReference type="InterPro" id="IPR010998">
    <property type="entry name" value="Integrase_recombinase_N"/>
</dbReference>
<dbReference type="PANTHER" id="PTHR30349">
    <property type="entry name" value="PHAGE INTEGRASE-RELATED"/>
    <property type="match status" value="1"/>
</dbReference>
<evidence type="ECO:0000256" key="1">
    <source>
        <dbReference type="ARBA" id="ARBA00008857"/>
    </source>
</evidence>
<dbReference type="InterPro" id="IPR050090">
    <property type="entry name" value="Tyrosine_recombinase_XerCD"/>
</dbReference>
<dbReference type="Gene3D" id="1.10.150.130">
    <property type="match status" value="1"/>
</dbReference>
<dbReference type="PROSITE" id="PS51898">
    <property type="entry name" value="TYR_RECOMBINASE"/>
    <property type="match status" value="1"/>
</dbReference>
<keyword evidence="3" id="KW-0233">DNA recombination</keyword>
<name>A0ABW4YJB8_9BACL</name>
<dbReference type="InterPro" id="IPR013762">
    <property type="entry name" value="Integrase-like_cat_sf"/>
</dbReference>
<dbReference type="CDD" id="cd01189">
    <property type="entry name" value="INT_ICEBs1_C_like"/>
    <property type="match status" value="1"/>
</dbReference>
<sequence>MKKDLSKRTIQIIHATVDEALELALLHGKIKRNPCKGSKIQIVTNNKECTFIESDKITHFLQEARADGYTYWIFFKLLIETGLRKGEAAALKWSDINFKDRLITIDETSNFQPDHEDELFGKTKTKNSSRTIAISTSIINDLKYHLTWQNQNKITLGESKYRHDLNLVLCRVDGNPMPKSSLWNSFKRILKRADLSQDLTIHSLRHTYAVLMLEADADMKFIQEQLGHGSIQITSDVYAHITKKLQQNNITKYASHTAQIFNLEKNKVGGRSGDA</sequence>
<dbReference type="EMBL" id="JBHUHO010000029">
    <property type="protein sequence ID" value="MFD2115840.1"/>
    <property type="molecule type" value="Genomic_DNA"/>
</dbReference>